<dbReference type="STRING" id="675511.GCA_000341735_01600"/>
<evidence type="ECO:0000256" key="4">
    <source>
        <dbReference type="ARBA" id="ARBA00022842"/>
    </source>
</evidence>
<dbReference type="PANTHER" id="PTHR31212">
    <property type="entry name" value="ALPHA-KETOGLUTARATE-DEPENDENT DIOXYGENASE ALKB HOMOLOG 3"/>
    <property type="match status" value="1"/>
</dbReference>
<dbReference type="InterPro" id="IPR005123">
    <property type="entry name" value="Oxoglu/Fe-dep_dioxygenase_dom"/>
</dbReference>
<evidence type="ECO:0000256" key="6">
    <source>
        <dbReference type="ARBA" id="ARBA00023002"/>
    </source>
</evidence>
<dbReference type="GO" id="GO:0051213">
    <property type="term" value="F:dioxygenase activity"/>
    <property type="evidence" value="ECO:0007669"/>
    <property type="project" value="UniProtKB-KW"/>
</dbReference>
<comment type="cofactor">
    <cofactor evidence="1">
        <name>Fe(2+)</name>
        <dbReference type="ChEBI" id="CHEBI:29033"/>
    </cofactor>
</comment>
<reference evidence="11" key="1">
    <citation type="journal article" date="2019" name="J. Bacteriol.">
        <title>A Mutagenic Screen Identifies a TonB-Dependent Receptor Required for the Lanthanide Metal Switch in the Type I Methanotroph 'Methylotuvimicrobium buryatense' 5GB1C.</title>
        <authorList>
            <person name="Groom J.D."/>
            <person name="Ford S.M."/>
            <person name="Pesesky M.W."/>
            <person name="Lidstrom M.E."/>
        </authorList>
    </citation>
    <scope>NUCLEOTIDE SEQUENCE [LARGE SCALE GENOMIC DNA]</scope>
    <source>
        <strain evidence="11">5GB1C</strain>
    </source>
</reference>
<keyword evidence="3" id="KW-0227">DNA damage</keyword>
<dbReference type="GO" id="GO:0016787">
    <property type="term" value="F:hydrolase activity"/>
    <property type="evidence" value="ECO:0007669"/>
    <property type="project" value="UniProtKB-ARBA"/>
</dbReference>
<accession>A0A4P9UNH7</accession>
<proteinExistence type="predicted"/>
<dbReference type="InterPro" id="IPR032854">
    <property type="entry name" value="ALKBH3"/>
</dbReference>
<dbReference type="SUPFAM" id="SSF51197">
    <property type="entry name" value="Clavaminate synthase-like"/>
    <property type="match status" value="1"/>
</dbReference>
<dbReference type="AlphaFoldDB" id="A0A4P9UNH7"/>
<organism evidence="10 11">
    <name type="scientific">Methylotuvimicrobium buryatense</name>
    <name type="common">Methylomicrobium buryatense</name>
    <dbReference type="NCBI Taxonomy" id="95641"/>
    <lineage>
        <taxon>Bacteria</taxon>
        <taxon>Pseudomonadati</taxon>
        <taxon>Pseudomonadota</taxon>
        <taxon>Gammaproteobacteria</taxon>
        <taxon>Methylococcales</taxon>
        <taxon>Methylococcaceae</taxon>
        <taxon>Methylotuvimicrobium</taxon>
    </lineage>
</organism>
<dbReference type="FunFam" id="2.60.120.590:FF:000004">
    <property type="entry name" value="DNA oxidative demethylase ALKBH2"/>
    <property type="match status" value="1"/>
</dbReference>
<dbReference type="KEGG" id="mbur:EQU24_07085"/>
<gene>
    <name evidence="10" type="ORF">EQU24_07085</name>
</gene>
<keyword evidence="8" id="KW-0234">DNA repair</keyword>
<keyword evidence="4" id="KW-0460">Magnesium</keyword>
<keyword evidence="2" id="KW-0479">Metal-binding</keyword>
<dbReference type="Gene3D" id="2.60.120.590">
    <property type="entry name" value="Alpha-ketoglutarate-dependent dioxygenase AlkB-like"/>
    <property type="match status" value="1"/>
</dbReference>
<protein>
    <submittedName>
        <fullName evidence="10">Alpha-ketoglutarate-dependent dioxygenase AlkB</fullName>
    </submittedName>
</protein>
<dbReference type="OrthoDB" id="190276at2"/>
<dbReference type="RefSeq" id="WP_017840155.1">
    <property type="nucleotide sequence ID" value="NZ_CP035467.1"/>
</dbReference>
<dbReference type="GO" id="GO:0032451">
    <property type="term" value="F:demethylase activity"/>
    <property type="evidence" value="ECO:0007669"/>
    <property type="project" value="UniProtKB-ARBA"/>
</dbReference>
<feature type="domain" description="Fe2OG dioxygenase" evidence="9">
    <location>
        <begin position="102"/>
        <end position="199"/>
    </location>
</feature>
<dbReference type="PANTHER" id="PTHR31212:SF4">
    <property type="entry name" value="ALPHA-KETOGLUTARATE-DEPENDENT DIOXYGENASE ALKB HOMOLOG 3"/>
    <property type="match status" value="1"/>
</dbReference>
<dbReference type="InterPro" id="IPR037151">
    <property type="entry name" value="AlkB-like_sf"/>
</dbReference>
<keyword evidence="5 10" id="KW-0223">Dioxygenase</keyword>
<keyword evidence="11" id="KW-1185">Reference proteome</keyword>
<name>A0A4P9UNH7_METBY</name>
<dbReference type="PROSITE" id="PS51471">
    <property type="entry name" value="FE2OG_OXY"/>
    <property type="match status" value="1"/>
</dbReference>
<dbReference type="Proteomes" id="UP000305881">
    <property type="component" value="Chromosome"/>
</dbReference>
<evidence type="ECO:0000256" key="5">
    <source>
        <dbReference type="ARBA" id="ARBA00022964"/>
    </source>
</evidence>
<dbReference type="GO" id="GO:0006307">
    <property type="term" value="P:DNA alkylation repair"/>
    <property type="evidence" value="ECO:0007669"/>
    <property type="project" value="InterPro"/>
</dbReference>
<evidence type="ECO:0000256" key="2">
    <source>
        <dbReference type="ARBA" id="ARBA00022723"/>
    </source>
</evidence>
<evidence type="ECO:0000256" key="8">
    <source>
        <dbReference type="ARBA" id="ARBA00023204"/>
    </source>
</evidence>
<evidence type="ECO:0000256" key="7">
    <source>
        <dbReference type="ARBA" id="ARBA00023004"/>
    </source>
</evidence>
<keyword evidence="7" id="KW-0408">Iron</keyword>
<evidence type="ECO:0000256" key="3">
    <source>
        <dbReference type="ARBA" id="ARBA00022763"/>
    </source>
</evidence>
<evidence type="ECO:0000313" key="11">
    <source>
        <dbReference type="Proteomes" id="UP000305881"/>
    </source>
</evidence>
<keyword evidence="6" id="KW-0560">Oxidoreductase</keyword>
<dbReference type="GO" id="GO:0046872">
    <property type="term" value="F:metal ion binding"/>
    <property type="evidence" value="ECO:0007669"/>
    <property type="project" value="UniProtKB-KW"/>
</dbReference>
<sequence>MPSFDSSALNNLAPRDGEVFLLKQYYSSDEANKLFAILLDRLSWQEESIWMFGKPVNVPRLTCWYGDPEAVYFYSGVKHEPLSWTAELNAIRQRIQSDFAFTFNSVLANLYRSGQDSMGYHADNEKELGMNPAIASLSLGDERLFRLVHNKSKEKLDLVLGHGDLLIMVGSLQHHWRHAIPKTRLLKSPRINLTFRKIKGLKHLDLNLMAMRCKDVGGFRDK</sequence>
<dbReference type="EMBL" id="CP035467">
    <property type="protein sequence ID" value="QCW82043.1"/>
    <property type="molecule type" value="Genomic_DNA"/>
</dbReference>
<evidence type="ECO:0000259" key="9">
    <source>
        <dbReference type="PROSITE" id="PS51471"/>
    </source>
</evidence>
<dbReference type="Pfam" id="PF13532">
    <property type="entry name" value="2OG-FeII_Oxy_2"/>
    <property type="match status" value="1"/>
</dbReference>
<dbReference type="InterPro" id="IPR027450">
    <property type="entry name" value="AlkB-like"/>
</dbReference>
<evidence type="ECO:0000256" key="1">
    <source>
        <dbReference type="ARBA" id="ARBA00001954"/>
    </source>
</evidence>
<dbReference type="GO" id="GO:0140097">
    <property type="term" value="F:catalytic activity, acting on DNA"/>
    <property type="evidence" value="ECO:0007669"/>
    <property type="project" value="UniProtKB-ARBA"/>
</dbReference>
<evidence type="ECO:0000313" key="10">
    <source>
        <dbReference type="EMBL" id="QCW82043.1"/>
    </source>
</evidence>
<dbReference type="GO" id="GO:0016705">
    <property type="term" value="F:oxidoreductase activity, acting on paired donors, with incorporation or reduction of molecular oxygen"/>
    <property type="evidence" value="ECO:0007669"/>
    <property type="project" value="UniProtKB-ARBA"/>
</dbReference>